<gene>
    <name evidence="2" type="ORF">COCMIDRAFT_25947</name>
</gene>
<dbReference type="AlphaFoldDB" id="W6ZEN7"/>
<sequence length="170" mass="19177">MARHGRMERISSSPPPPNPRGGIKQQVYSYRPYAWNIRIEFADIYPSGAYNVPYLISFLRPDTIFPLATCTHARLHMPRTSRLTCSYKNASFFSSAIGCWTSKTPSVIQERFSMHTFAIIVSVGVERLNVFSLLGPKGKTGRGTYLHRTSQFARLTPTNGLNSMTRVEKS</sequence>
<protein>
    <submittedName>
        <fullName evidence="2">Uncharacterized protein</fullName>
    </submittedName>
</protein>
<keyword evidence="3" id="KW-1185">Reference proteome</keyword>
<evidence type="ECO:0000256" key="1">
    <source>
        <dbReference type="SAM" id="MobiDB-lite"/>
    </source>
</evidence>
<dbReference type="RefSeq" id="XP_007687510.1">
    <property type="nucleotide sequence ID" value="XM_007689320.1"/>
</dbReference>
<evidence type="ECO:0000313" key="3">
    <source>
        <dbReference type="Proteomes" id="UP000054032"/>
    </source>
</evidence>
<dbReference type="Proteomes" id="UP000054032">
    <property type="component" value="Unassembled WGS sequence"/>
</dbReference>
<organism evidence="2 3">
    <name type="scientific">Bipolaris oryzae ATCC 44560</name>
    <dbReference type="NCBI Taxonomy" id="930090"/>
    <lineage>
        <taxon>Eukaryota</taxon>
        <taxon>Fungi</taxon>
        <taxon>Dikarya</taxon>
        <taxon>Ascomycota</taxon>
        <taxon>Pezizomycotina</taxon>
        <taxon>Dothideomycetes</taxon>
        <taxon>Pleosporomycetidae</taxon>
        <taxon>Pleosporales</taxon>
        <taxon>Pleosporineae</taxon>
        <taxon>Pleosporaceae</taxon>
        <taxon>Bipolaris</taxon>
    </lineage>
</organism>
<dbReference type="HOGENOM" id="CLU_1570352_0_0_1"/>
<dbReference type="KEGG" id="bor:COCMIDRAFT_25947"/>
<dbReference type="EMBL" id="KI963974">
    <property type="protein sequence ID" value="EUC45974.1"/>
    <property type="molecule type" value="Genomic_DNA"/>
</dbReference>
<dbReference type="GeneID" id="19120856"/>
<feature type="region of interest" description="Disordered" evidence="1">
    <location>
        <begin position="1"/>
        <end position="23"/>
    </location>
</feature>
<evidence type="ECO:0000313" key="2">
    <source>
        <dbReference type="EMBL" id="EUC45974.1"/>
    </source>
</evidence>
<proteinExistence type="predicted"/>
<accession>W6ZEN7</accession>
<reference evidence="2 3" key="1">
    <citation type="journal article" date="2013" name="PLoS Genet.">
        <title>Comparative genome structure, secondary metabolite, and effector coding capacity across Cochliobolus pathogens.</title>
        <authorList>
            <person name="Condon B.J."/>
            <person name="Leng Y."/>
            <person name="Wu D."/>
            <person name="Bushley K.E."/>
            <person name="Ohm R.A."/>
            <person name="Otillar R."/>
            <person name="Martin J."/>
            <person name="Schackwitz W."/>
            <person name="Grimwood J."/>
            <person name="MohdZainudin N."/>
            <person name="Xue C."/>
            <person name="Wang R."/>
            <person name="Manning V.A."/>
            <person name="Dhillon B."/>
            <person name="Tu Z.J."/>
            <person name="Steffenson B.J."/>
            <person name="Salamov A."/>
            <person name="Sun H."/>
            <person name="Lowry S."/>
            <person name="LaButti K."/>
            <person name="Han J."/>
            <person name="Copeland A."/>
            <person name="Lindquist E."/>
            <person name="Barry K."/>
            <person name="Schmutz J."/>
            <person name="Baker S.E."/>
            <person name="Ciuffetti L.M."/>
            <person name="Grigoriev I.V."/>
            <person name="Zhong S."/>
            <person name="Turgeon B.G."/>
        </authorList>
    </citation>
    <scope>NUCLEOTIDE SEQUENCE [LARGE SCALE GENOMIC DNA]</scope>
    <source>
        <strain evidence="2 3">ATCC 44560</strain>
    </source>
</reference>
<name>W6ZEN7_COCMI</name>